<dbReference type="EMBL" id="HE576756">
    <property type="protein sequence ID" value="CCC70269.1"/>
    <property type="molecule type" value="Genomic_DNA"/>
</dbReference>
<dbReference type="KEGG" id="ncs:NCAS_0E01990"/>
<evidence type="ECO:0000256" key="4">
    <source>
        <dbReference type="ARBA" id="ARBA00023163"/>
    </source>
</evidence>
<comment type="similarity">
    <text evidence="2">Belongs to the Mediator complex subunit 22 family.</text>
</comment>
<dbReference type="GeneID" id="96903901"/>
<protein>
    <recommendedName>
        <fullName evidence="8">Mediator of RNA polymerase II transcription subunit 22</fullName>
    </recommendedName>
</protein>
<dbReference type="InParanoid" id="G0VFK3"/>
<dbReference type="GO" id="GO:0051123">
    <property type="term" value="P:RNA polymerase II preinitiation complex assembly"/>
    <property type="evidence" value="ECO:0007669"/>
    <property type="project" value="EnsemblFungi"/>
</dbReference>
<dbReference type="InterPro" id="IPR009332">
    <property type="entry name" value="Med22"/>
</dbReference>
<dbReference type="AlphaFoldDB" id="G0VFK3"/>
<comment type="subcellular location">
    <subcellularLocation>
        <location evidence="1">Nucleus</location>
    </subcellularLocation>
</comment>
<dbReference type="Gene3D" id="6.10.280.160">
    <property type="entry name" value="Mediator of RNA polymerase II transcription subunit 22"/>
    <property type="match status" value="1"/>
</dbReference>
<dbReference type="FunCoup" id="G0VFK3">
    <property type="interactions" value="176"/>
</dbReference>
<dbReference type="PIRSF" id="PIRSF007936">
    <property type="entry name" value="SRB6"/>
    <property type="match status" value="1"/>
</dbReference>
<evidence type="ECO:0000313" key="7">
    <source>
        <dbReference type="Proteomes" id="UP000001640"/>
    </source>
</evidence>
<organism evidence="6 7">
    <name type="scientific">Naumovozyma castellii</name>
    <name type="common">Yeast</name>
    <name type="synonym">Saccharomyces castellii</name>
    <dbReference type="NCBI Taxonomy" id="27288"/>
    <lineage>
        <taxon>Eukaryota</taxon>
        <taxon>Fungi</taxon>
        <taxon>Dikarya</taxon>
        <taxon>Ascomycota</taxon>
        <taxon>Saccharomycotina</taxon>
        <taxon>Saccharomycetes</taxon>
        <taxon>Saccharomycetales</taxon>
        <taxon>Saccharomycetaceae</taxon>
        <taxon>Naumovozyma</taxon>
    </lineage>
</organism>
<dbReference type="GO" id="GO:0016592">
    <property type="term" value="C:mediator complex"/>
    <property type="evidence" value="ECO:0007669"/>
    <property type="project" value="InterPro"/>
</dbReference>
<keyword evidence="5" id="KW-0539">Nucleus</keyword>
<dbReference type="InterPro" id="IPR016530">
    <property type="entry name" value="Med22_Saccharomyce"/>
</dbReference>
<dbReference type="Proteomes" id="UP000001640">
    <property type="component" value="Chromosome 5"/>
</dbReference>
<dbReference type="OMA" id="WLLTQIP"/>
<dbReference type="HOGENOM" id="CLU_130571_0_0_1"/>
<evidence type="ECO:0000256" key="2">
    <source>
        <dbReference type="ARBA" id="ARBA00005942"/>
    </source>
</evidence>
<evidence type="ECO:0000256" key="1">
    <source>
        <dbReference type="ARBA" id="ARBA00004123"/>
    </source>
</evidence>
<evidence type="ECO:0000256" key="3">
    <source>
        <dbReference type="ARBA" id="ARBA00023015"/>
    </source>
</evidence>
<dbReference type="GO" id="GO:0032968">
    <property type="term" value="P:positive regulation of transcription elongation by RNA polymerase II"/>
    <property type="evidence" value="ECO:0007669"/>
    <property type="project" value="EnsemblFungi"/>
</dbReference>
<reference key="2">
    <citation type="submission" date="2011-08" db="EMBL/GenBank/DDBJ databases">
        <title>Genome sequence of Naumovozyma castellii.</title>
        <authorList>
            <person name="Gordon J.L."/>
            <person name="Armisen D."/>
            <person name="Proux-Wera E."/>
            <person name="OhEigeartaigh S.S."/>
            <person name="Byrne K.P."/>
            <person name="Wolfe K.H."/>
        </authorList>
    </citation>
    <scope>NUCLEOTIDE SEQUENCE</scope>
    <source>
        <strain>Type strain:CBS 4309</strain>
    </source>
</reference>
<evidence type="ECO:0008006" key="8">
    <source>
        <dbReference type="Google" id="ProtNLM"/>
    </source>
</evidence>
<dbReference type="OrthoDB" id="203279at2759"/>
<keyword evidence="4" id="KW-0804">Transcription</keyword>
<evidence type="ECO:0000313" key="6">
    <source>
        <dbReference type="EMBL" id="CCC70269.1"/>
    </source>
</evidence>
<sequence>MSNQASLEKLNQTVEILSVRLAELIRLSSIENPSSMDDDDDNIDIQDSNLAIATSSTMMVNSHTMQLIRGVQDLLALTRNMREKWLLNQIPEQNQRQEDTNSKVDHEELATILEKTMQEIVNEHTPSQ</sequence>
<dbReference type="GO" id="GO:0070847">
    <property type="term" value="C:core mediator complex"/>
    <property type="evidence" value="ECO:0007669"/>
    <property type="project" value="EnsemblFungi"/>
</dbReference>
<reference evidence="6 7" key="1">
    <citation type="journal article" date="2011" name="Proc. Natl. Acad. Sci. U.S.A.">
        <title>Evolutionary erosion of yeast sex chromosomes by mating-type switching accidents.</title>
        <authorList>
            <person name="Gordon J.L."/>
            <person name="Armisen D."/>
            <person name="Proux-Wera E."/>
            <person name="Oheigeartaigh S.S."/>
            <person name="Byrne K.P."/>
            <person name="Wolfe K.H."/>
        </authorList>
    </citation>
    <scope>NUCLEOTIDE SEQUENCE [LARGE SCALE GENOMIC DNA]</scope>
    <source>
        <strain evidence="7">ATCC 76901 / BCRC 22586 / CBS 4309 / NBRC 1992 / NRRL Y-12630</strain>
    </source>
</reference>
<evidence type="ECO:0000256" key="5">
    <source>
        <dbReference type="ARBA" id="ARBA00023242"/>
    </source>
</evidence>
<dbReference type="GO" id="GO:0060261">
    <property type="term" value="P:positive regulation of transcription initiation by RNA polymerase II"/>
    <property type="evidence" value="ECO:0007669"/>
    <property type="project" value="EnsemblFungi"/>
</dbReference>
<keyword evidence="7" id="KW-1185">Reference proteome</keyword>
<dbReference type="STRING" id="1064592.G0VFK3"/>
<keyword evidence="3" id="KW-0805">Transcription regulation</keyword>
<dbReference type="GO" id="GO:0003712">
    <property type="term" value="F:transcription coregulator activity"/>
    <property type="evidence" value="ECO:0007669"/>
    <property type="project" value="InterPro"/>
</dbReference>
<name>G0VFK3_NAUCA</name>
<dbReference type="RefSeq" id="XP_003676629.1">
    <property type="nucleotide sequence ID" value="XM_003676581.1"/>
</dbReference>
<dbReference type="Pfam" id="PF06179">
    <property type="entry name" value="Med22"/>
    <property type="match status" value="1"/>
</dbReference>
<dbReference type="eggNOG" id="ENOG502S77A">
    <property type="taxonomic scope" value="Eukaryota"/>
</dbReference>
<accession>G0VFK3</accession>
<gene>
    <name evidence="6" type="primary">NCAS0E01990</name>
    <name evidence="6" type="ordered locus">NCAS_0E01990</name>
</gene>
<proteinExistence type="inferred from homology"/>